<organism evidence="4 5">
    <name type="scientific">Triparma laevis f. longispina</name>
    <dbReference type="NCBI Taxonomy" id="1714387"/>
    <lineage>
        <taxon>Eukaryota</taxon>
        <taxon>Sar</taxon>
        <taxon>Stramenopiles</taxon>
        <taxon>Ochrophyta</taxon>
        <taxon>Bolidophyceae</taxon>
        <taxon>Parmales</taxon>
        <taxon>Triparmaceae</taxon>
        <taxon>Triparma</taxon>
    </lineage>
</organism>
<feature type="region of interest" description="Disordered" evidence="2">
    <location>
        <begin position="1"/>
        <end position="20"/>
    </location>
</feature>
<reference evidence="5" key="1">
    <citation type="journal article" date="2023" name="Commun. Biol.">
        <title>Genome analysis of Parmales, the sister group of diatoms, reveals the evolutionary specialization of diatoms from phago-mixotrophs to photoautotrophs.</title>
        <authorList>
            <person name="Ban H."/>
            <person name="Sato S."/>
            <person name="Yoshikawa S."/>
            <person name="Yamada K."/>
            <person name="Nakamura Y."/>
            <person name="Ichinomiya M."/>
            <person name="Sato N."/>
            <person name="Blanc-Mathieu R."/>
            <person name="Endo H."/>
            <person name="Kuwata A."/>
            <person name="Ogata H."/>
        </authorList>
    </citation>
    <scope>NUCLEOTIDE SEQUENCE [LARGE SCALE GENOMIC DNA]</scope>
    <source>
        <strain evidence="5">NIES 3700</strain>
    </source>
</reference>
<evidence type="ECO:0000313" key="5">
    <source>
        <dbReference type="Proteomes" id="UP001165122"/>
    </source>
</evidence>
<proteinExistence type="predicted"/>
<dbReference type="OrthoDB" id="608866at2759"/>
<comment type="caution">
    <text evidence="4">The sequence shown here is derived from an EMBL/GenBank/DDBJ whole genome shotgun (WGS) entry which is preliminary data.</text>
</comment>
<keyword evidence="5" id="KW-1185">Reference proteome</keyword>
<dbReference type="InterPro" id="IPR009057">
    <property type="entry name" value="Homeodomain-like_sf"/>
</dbReference>
<dbReference type="SMART" id="SM00717">
    <property type="entry name" value="SANT"/>
    <property type="match status" value="2"/>
</dbReference>
<gene>
    <name evidence="4" type="ORF">TrLO_g4136</name>
</gene>
<dbReference type="InterPro" id="IPR001005">
    <property type="entry name" value="SANT/Myb"/>
</dbReference>
<name>A0A9W7FMW2_9STRA</name>
<evidence type="ECO:0000256" key="1">
    <source>
        <dbReference type="SAM" id="Coils"/>
    </source>
</evidence>
<dbReference type="Pfam" id="PF00249">
    <property type="entry name" value="Myb_DNA-binding"/>
    <property type="match status" value="1"/>
</dbReference>
<dbReference type="Proteomes" id="UP001165122">
    <property type="component" value="Unassembled WGS sequence"/>
</dbReference>
<dbReference type="EMBL" id="BRXW01000224">
    <property type="protein sequence ID" value="GMI15073.1"/>
    <property type="molecule type" value="Genomic_DNA"/>
</dbReference>
<dbReference type="AlphaFoldDB" id="A0A9W7FMW2"/>
<evidence type="ECO:0000259" key="3">
    <source>
        <dbReference type="SMART" id="SM00717"/>
    </source>
</evidence>
<dbReference type="SUPFAM" id="SSF46689">
    <property type="entry name" value="Homeodomain-like"/>
    <property type="match status" value="1"/>
</dbReference>
<evidence type="ECO:0000256" key="2">
    <source>
        <dbReference type="SAM" id="MobiDB-lite"/>
    </source>
</evidence>
<protein>
    <recommendedName>
        <fullName evidence="3">Myb-like domain-containing protein</fullName>
    </recommendedName>
</protein>
<accession>A0A9W7FMW2</accession>
<evidence type="ECO:0000313" key="4">
    <source>
        <dbReference type="EMBL" id="GMI15073.1"/>
    </source>
</evidence>
<feature type="coiled-coil region" evidence="1">
    <location>
        <begin position="63"/>
        <end position="90"/>
    </location>
</feature>
<feature type="domain" description="Myb-like" evidence="3">
    <location>
        <begin position="83"/>
        <end position="118"/>
    </location>
</feature>
<keyword evidence="1" id="KW-0175">Coiled coil</keyword>
<dbReference type="Gene3D" id="1.10.10.60">
    <property type="entry name" value="Homeodomain-like"/>
    <property type="match status" value="2"/>
</dbReference>
<feature type="domain" description="Myb-like" evidence="3">
    <location>
        <begin position="19"/>
        <end position="71"/>
    </location>
</feature>
<sequence>MTVKRAESNNELQKTGSGCTRAWTEEEDAALLEGLDKYGPGFDRIKAEDGALLRHRTIKALETRCYQSKNNQLKEKYRELKAAIPTWTKQEDAALFRGFKKHGHDWVKIHETESVLSKRKPKSTSA</sequence>
<feature type="compositionally biased region" description="Polar residues" evidence="2">
    <location>
        <begin position="9"/>
        <end position="18"/>
    </location>
</feature>